<organism evidence="2 3">
    <name type="scientific">Caulobacter ginsengisoli</name>
    <dbReference type="NCBI Taxonomy" id="400775"/>
    <lineage>
        <taxon>Bacteria</taxon>
        <taxon>Pseudomonadati</taxon>
        <taxon>Pseudomonadota</taxon>
        <taxon>Alphaproteobacteria</taxon>
        <taxon>Caulobacterales</taxon>
        <taxon>Caulobacteraceae</taxon>
        <taxon>Caulobacter</taxon>
    </lineage>
</organism>
<dbReference type="GO" id="GO:0003677">
    <property type="term" value="F:DNA binding"/>
    <property type="evidence" value="ECO:0007669"/>
    <property type="project" value="UniProtKB-KW"/>
</dbReference>
<dbReference type="Gene3D" id="2.60.260.20">
    <property type="entry name" value="Urease metallochaperone UreE, N-terminal domain"/>
    <property type="match status" value="1"/>
</dbReference>
<dbReference type="SUPFAM" id="SSF46565">
    <property type="entry name" value="Chaperone J-domain"/>
    <property type="match status" value="1"/>
</dbReference>
<evidence type="ECO:0000259" key="1">
    <source>
        <dbReference type="PROSITE" id="PS50076"/>
    </source>
</evidence>
<dbReference type="InterPro" id="IPR001623">
    <property type="entry name" value="DnaJ_domain"/>
</dbReference>
<reference evidence="2 3" key="1">
    <citation type="submission" date="2023-07" db="EMBL/GenBank/DDBJ databases">
        <title>Genomic Encyclopedia of Type Strains, Phase IV (KMG-IV): sequencing the most valuable type-strain genomes for metagenomic binning, comparative biology and taxonomic classification.</title>
        <authorList>
            <person name="Goeker M."/>
        </authorList>
    </citation>
    <scope>NUCLEOTIDE SEQUENCE [LARGE SCALE GENOMIC DNA]</scope>
    <source>
        <strain evidence="2 3">DSM 18695</strain>
    </source>
</reference>
<dbReference type="PROSITE" id="PS50076">
    <property type="entry name" value="DNAJ_2"/>
    <property type="match status" value="1"/>
</dbReference>
<dbReference type="CDD" id="cd06257">
    <property type="entry name" value="DnaJ"/>
    <property type="match status" value="1"/>
</dbReference>
<dbReference type="InterPro" id="IPR036869">
    <property type="entry name" value="J_dom_sf"/>
</dbReference>
<dbReference type="SMART" id="SM00271">
    <property type="entry name" value="DnaJ"/>
    <property type="match status" value="1"/>
</dbReference>
<dbReference type="InterPro" id="IPR008971">
    <property type="entry name" value="HSP40/DnaJ_pept-bd"/>
</dbReference>
<dbReference type="Gene3D" id="1.10.287.110">
    <property type="entry name" value="DnaJ domain"/>
    <property type="match status" value="1"/>
</dbReference>
<sequence length="226" mass="23939">MTIDQARALLGTALGADPEALQAAFRQAVKQAHPDRSGGDAVRFHRVVEAYRLLRADLSVLPAAAPAPPAPSTEVGPARLSISPAQAVLGGELHLIDEAGRRLRIQLPPGLRGGDRLRAGETVYDILIAGDGASVVRGDDLWITLCLTPSLMDDGGRVPLETPAGPRLIWVSRAAAARGLVRLRGEGLPAARGRPAGDLFVRLETRPAADSEVRQRLRRFAAAWAA</sequence>
<name>A0ABU0IN64_9CAUL</name>
<dbReference type="Proteomes" id="UP001228905">
    <property type="component" value="Unassembled WGS sequence"/>
</dbReference>
<keyword evidence="2" id="KW-0238">DNA-binding</keyword>
<keyword evidence="3" id="KW-1185">Reference proteome</keyword>
<evidence type="ECO:0000313" key="2">
    <source>
        <dbReference type="EMBL" id="MDQ0463447.1"/>
    </source>
</evidence>
<evidence type="ECO:0000313" key="3">
    <source>
        <dbReference type="Proteomes" id="UP001228905"/>
    </source>
</evidence>
<accession>A0ABU0IN64</accession>
<protein>
    <submittedName>
        <fullName evidence="2">Curved DNA-binding protein</fullName>
    </submittedName>
</protein>
<dbReference type="SUPFAM" id="SSF49493">
    <property type="entry name" value="HSP40/DnaJ peptide-binding domain"/>
    <property type="match status" value="1"/>
</dbReference>
<comment type="caution">
    <text evidence="2">The sequence shown here is derived from an EMBL/GenBank/DDBJ whole genome shotgun (WGS) entry which is preliminary data.</text>
</comment>
<proteinExistence type="predicted"/>
<dbReference type="EMBL" id="JAUSVS010000002">
    <property type="protein sequence ID" value="MDQ0463447.1"/>
    <property type="molecule type" value="Genomic_DNA"/>
</dbReference>
<feature type="domain" description="J" evidence="1">
    <location>
        <begin position="5"/>
        <end position="59"/>
    </location>
</feature>
<gene>
    <name evidence="2" type="ORF">QO010_001218</name>
</gene>
<dbReference type="RefSeq" id="WP_307347379.1">
    <property type="nucleotide sequence ID" value="NZ_JAUSVS010000002.1"/>
</dbReference>